<dbReference type="PANTHER" id="PTHR33317:SF4">
    <property type="entry name" value="POLYNUCLEOTIDYL TRANSFERASE, RIBONUCLEASE H-LIKE SUPERFAMILY PROTEIN"/>
    <property type="match status" value="1"/>
</dbReference>
<comment type="subcellular location">
    <subcellularLocation>
        <location evidence="5">Cytoplasm</location>
    </subcellularLocation>
</comment>
<keyword evidence="8" id="KW-1185">Reference proteome</keyword>
<dbReference type="EC" id="3.1.-.-" evidence="5"/>
<evidence type="ECO:0000259" key="6">
    <source>
        <dbReference type="SMART" id="SM00732"/>
    </source>
</evidence>
<comment type="similarity">
    <text evidence="5">Belongs to the YqgF HJR family.</text>
</comment>
<accession>A0ABM9B434</accession>
<dbReference type="HAMAP" id="MF_00651">
    <property type="entry name" value="Nuclease_YqgF"/>
    <property type="match status" value="1"/>
</dbReference>
<evidence type="ECO:0000256" key="4">
    <source>
        <dbReference type="ARBA" id="ARBA00022801"/>
    </source>
</evidence>
<evidence type="ECO:0000256" key="1">
    <source>
        <dbReference type="ARBA" id="ARBA00022490"/>
    </source>
</evidence>
<name>A0ABM9B434_9BACT</name>
<dbReference type="InterPro" id="IPR012337">
    <property type="entry name" value="RNaseH-like_sf"/>
</dbReference>
<dbReference type="InterPro" id="IPR005227">
    <property type="entry name" value="YqgF"/>
</dbReference>
<comment type="caution">
    <text evidence="7">The sequence shown here is derived from an EMBL/GenBank/DDBJ whole genome shotgun (WGS) entry which is preliminary data.</text>
</comment>
<dbReference type="CDD" id="cd16964">
    <property type="entry name" value="YqgF"/>
    <property type="match status" value="1"/>
</dbReference>
<evidence type="ECO:0000256" key="2">
    <source>
        <dbReference type="ARBA" id="ARBA00022517"/>
    </source>
</evidence>
<reference evidence="7" key="1">
    <citation type="submission" date="2021-12" db="EMBL/GenBank/DDBJ databases">
        <authorList>
            <person name="Rodrigo-Torres L."/>
            <person name="Arahal R. D."/>
            <person name="Lucena T."/>
        </authorList>
    </citation>
    <scope>NUCLEOTIDE SEQUENCE</scope>
    <source>
        <strain evidence="7">CECT 8419</strain>
    </source>
</reference>
<keyword evidence="4 5" id="KW-0378">Hydrolase</keyword>
<dbReference type="RefSeq" id="WP_238751515.1">
    <property type="nucleotide sequence ID" value="NZ_CAKLPZ010000003.1"/>
</dbReference>
<sequence length="136" mass="15282">MRILAIDYGTKKCGLAVTDPLQLIATGLDTVPTGKLWDWLADYLAREAVSDLVVGESLTASGEANPVQGAIVGFERKFAKLYPEIALHRQEEYRTSVRARESMLAMGMKKKQRRDKTQVDRIAAALLLQDYLEERR</sequence>
<gene>
    <name evidence="7" type="primary">yqgF</name>
    <name evidence="7" type="ORF">LEM8419_02571</name>
</gene>
<dbReference type="Gene3D" id="3.30.420.140">
    <property type="entry name" value="YqgF/RNase H-like domain"/>
    <property type="match status" value="1"/>
</dbReference>
<dbReference type="PANTHER" id="PTHR33317">
    <property type="entry name" value="POLYNUCLEOTIDYL TRANSFERASE, RIBONUCLEASE H-LIKE SUPERFAMILY PROTEIN"/>
    <property type="match status" value="1"/>
</dbReference>
<dbReference type="GO" id="GO:0016787">
    <property type="term" value="F:hydrolase activity"/>
    <property type="evidence" value="ECO:0007669"/>
    <property type="project" value="UniProtKB-KW"/>
</dbReference>
<comment type="function">
    <text evidence="5">Could be a nuclease involved in processing of the 5'-end of pre-16S rRNA.</text>
</comment>
<evidence type="ECO:0000256" key="3">
    <source>
        <dbReference type="ARBA" id="ARBA00022722"/>
    </source>
</evidence>
<evidence type="ECO:0000313" key="8">
    <source>
        <dbReference type="Proteomes" id="UP000837803"/>
    </source>
</evidence>
<evidence type="ECO:0000313" key="7">
    <source>
        <dbReference type="EMBL" id="CAH1001666.1"/>
    </source>
</evidence>
<protein>
    <recommendedName>
        <fullName evidence="5">Putative pre-16S rRNA nuclease</fullName>
        <ecNumber evidence="5">3.1.-.-</ecNumber>
    </recommendedName>
</protein>
<keyword evidence="3 5" id="KW-0540">Nuclease</keyword>
<keyword evidence="2 5" id="KW-0690">Ribosome biogenesis</keyword>
<dbReference type="EMBL" id="CAKLPZ010000003">
    <property type="protein sequence ID" value="CAH1001666.1"/>
    <property type="molecule type" value="Genomic_DNA"/>
</dbReference>
<evidence type="ECO:0000256" key="5">
    <source>
        <dbReference type="HAMAP-Rule" id="MF_00651"/>
    </source>
</evidence>
<proteinExistence type="inferred from homology"/>
<dbReference type="SMART" id="SM00732">
    <property type="entry name" value="YqgFc"/>
    <property type="match status" value="1"/>
</dbReference>
<dbReference type="NCBIfam" id="TIGR00250">
    <property type="entry name" value="RNAse_H_YqgF"/>
    <property type="match status" value="1"/>
</dbReference>
<dbReference type="InterPro" id="IPR037027">
    <property type="entry name" value="YqgF/RNaseH-like_dom_sf"/>
</dbReference>
<dbReference type="SUPFAM" id="SSF53098">
    <property type="entry name" value="Ribonuclease H-like"/>
    <property type="match status" value="1"/>
</dbReference>
<dbReference type="Proteomes" id="UP000837803">
    <property type="component" value="Unassembled WGS sequence"/>
</dbReference>
<keyword evidence="1 5" id="KW-0963">Cytoplasm</keyword>
<organism evidence="7 8">
    <name type="scientific">Neolewinella maritima</name>
    <dbReference type="NCBI Taxonomy" id="1383882"/>
    <lineage>
        <taxon>Bacteria</taxon>
        <taxon>Pseudomonadati</taxon>
        <taxon>Bacteroidota</taxon>
        <taxon>Saprospiria</taxon>
        <taxon>Saprospirales</taxon>
        <taxon>Lewinellaceae</taxon>
        <taxon>Neolewinella</taxon>
    </lineage>
</organism>
<dbReference type="Pfam" id="PF03652">
    <property type="entry name" value="RuvX"/>
    <property type="match status" value="1"/>
</dbReference>
<dbReference type="InterPro" id="IPR006641">
    <property type="entry name" value="YqgF/RNaseH-like_dom"/>
</dbReference>
<feature type="domain" description="YqgF/RNase H-like" evidence="6">
    <location>
        <begin position="1"/>
        <end position="99"/>
    </location>
</feature>